<dbReference type="AlphaFoldDB" id="A0A515EJX1"/>
<gene>
    <name evidence="4" type="ORF">EXZ61_01535</name>
</gene>
<dbReference type="PANTHER" id="PTHR30344">
    <property type="entry name" value="6-PHOSPHOGLUCONOLACTONASE-RELATED"/>
    <property type="match status" value="1"/>
</dbReference>
<organism evidence="4 5">
    <name type="scientific">Rhodoferax aquaticus</name>
    <dbReference type="NCBI Taxonomy" id="2527691"/>
    <lineage>
        <taxon>Bacteria</taxon>
        <taxon>Pseudomonadati</taxon>
        <taxon>Pseudomonadota</taxon>
        <taxon>Betaproteobacteria</taxon>
        <taxon>Burkholderiales</taxon>
        <taxon>Comamonadaceae</taxon>
        <taxon>Rhodoferax</taxon>
    </lineage>
</organism>
<dbReference type="Pfam" id="PF10282">
    <property type="entry name" value="Lactonase"/>
    <property type="match status" value="2"/>
</dbReference>
<dbReference type="Gene3D" id="2.130.10.10">
    <property type="entry name" value="YVTN repeat-like/Quinoprotein amine dehydrogenase"/>
    <property type="match status" value="2"/>
</dbReference>
<keyword evidence="3" id="KW-0732">Signal</keyword>
<dbReference type="EMBL" id="CP036282">
    <property type="protein sequence ID" value="QDL52958.1"/>
    <property type="molecule type" value="Genomic_DNA"/>
</dbReference>
<dbReference type="InterPro" id="IPR015943">
    <property type="entry name" value="WD40/YVTN_repeat-like_dom_sf"/>
</dbReference>
<keyword evidence="2" id="KW-0313">Glucose metabolism</keyword>
<reference evidence="5" key="1">
    <citation type="submission" date="2019-02" db="EMBL/GenBank/DDBJ databases">
        <title>Complete genome sequence of Rhodoferax sp. Gr-4.</title>
        <authorList>
            <person name="Jin L."/>
        </authorList>
    </citation>
    <scope>NUCLEOTIDE SEQUENCE [LARGE SCALE GENOMIC DNA]</scope>
    <source>
        <strain evidence="5">Gr-4</strain>
    </source>
</reference>
<keyword evidence="5" id="KW-1185">Reference proteome</keyword>
<dbReference type="GO" id="GO:0006006">
    <property type="term" value="P:glucose metabolic process"/>
    <property type="evidence" value="ECO:0007669"/>
    <property type="project" value="UniProtKB-KW"/>
</dbReference>
<dbReference type="KEGG" id="rhg:EXZ61_01535"/>
<dbReference type="Proteomes" id="UP000317365">
    <property type="component" value="Chromosome"/>
</dbReference>
<name>A0A515EJX1_9BURK</name>
<dbReference type="InterPro" id="IPR050282">
    <property type="entry name" value="Cycloisomerase_2"/>
</dbReference>
<keyword evidence="2" id="KW-0119">Carbohydrate metabolism</keyword>
<reference evidence="5" key="2">
    <citation type="journal article" date="2020" name="Int. J. Syst. Evol. Microbiol.">
        <title>Genomic insights into a novel species Rhodoferax aquaticus sp. nov., isolated from freshwater.</title>
        <authorList>
            <person name="Li T."/>
            <person name="Zhuo Y."/>
            <person name="Jin C.Z."/>
            <person name="Wu X."/>
            <person name="Ko S.R."/>
            <person name="Jin F.J."/>
            <person name="Ahn C.Y."/>
            <person name="Oh H.M."/>
            <person name="Lee H.G."/>
            <person name="Jin L."/>
        </authorList>
    </citation>
    <scope>NUCLEOTIDE SEQUENCE [LARGE SCALE GENOMIC DNA]</scope>
    <source>
        <strain evidence="5">Gr-4</strain>
    </source>
</reference>
<evidence type="ECO:0000256" key="3">
    <source>
        <dbReference type="SAM" id="SignalP"/>
    </source>
</evidence>
<evidence type="ECO:0000313" key="4">
    <source>
        <dbReference type="EMBL" id="QDL52958.1"/>
    </source>
</evidence>
<comment type="similarity">
    <text evidence="1">Belongs to the cycloisomerase 2 family.</text>
</comment>
<dbReference type="PROSITE" id="PS51257">
    <property type="entry name" value="PROKAR_LIPOPROTEIN"/>
    <property type="match status" value="1"/>
</dbReference>
<feature type="signal peptide" evidence="3">
    <location>
        <begin position="1"/>
        <end position="27"/>
    </location>
</feature>
<sequence>MRLLSTSHGTRKSVLSAVTCISLAVFLASCGGGGSGSASGSSGDRRVRLVYATNANSNTVTTFSVNASTGALTTVGSPVATGNKPQSIVVHASGSLASIANTVDGSVTNYSIQSSNGALTAVGTALKTGAGGGASGAYQVLQSQLGYVYVSNSGEATVNKYESVGGNLVSGTSVAAGTNPRALASGEAGSAVYVANNTTPGSLRSYTANNLGNLTAASTYTVGNNPSAVLVYGSFVYVANSASGASSISGFSGGASTLASTVGSPYSAGGLNQPSGLARYKSFLYAANYGTNTVSGYTINANGSLTALTGSPFVLPNASARPLSIYAPATGESLLYVGSEVSNDVTAFTVNANTGALTVVGSYATGGASVSAIASTF</sequence>
<evidence type="ECO:0000256" key="1">
    <source>
        <dbReference type="ARBA" id="ARBA00005564"/>
    </source>
</evidence>
<proteinExistence type="inferred from homology"/>
<dbReference type="GO" id="GO:0017057">
    <property type="term" value="F:6-phosphogluconolactonase activity"/>
    <property type="evidence" value="ECO:0007669"/>
    <property type="project" value="TreeGrafter"/>
</dbReference>
<protein>
    <recommendedName>
        <fullName evidence="6">DUF4394 domain-containing protein</fullName>
    </recommendedName>
</protein>
<evidence type="ECO:0008006" key="6">
    <source>
        <dbReference type="Google" id="ProtNLM"/>
    </source>
</evidence>
<dbReference type="InterPro" id="IPR019405">
    <property type="entry name" value="Lactonase_7-beta_prop"/>
</dbReference>
<evidence type="ECO:0000256" key="2">
    <source>
        <dbReference type="ARBA" id="ARBA00022526"/>
    </source>
</evidence>
<evidence type="ECO:0000313" key="5">
    <source>
        <dbReference type="Proteomes" id="UP000317365"/>
    </source>
</evidence>
<dbReference type="PANTHER" id="PTHR30344:SF1">
    <property type="entry name" value="6-PHOSPHOGLUCONOLACTONASE"/>
    <property type="match status" value="1"/>
</dbReference>
<feature type="chain" id="PRO_5022102091" description="DUF4394 domain-containing protein" evidence="3">
    <location>
        <begin position="28"/>
        <end position="377"/>
    </location>
</feature>
<dbReference type="SUPFAM" id="SSF75011">
    <property type="entry name" value="3-carboxy-cis,cis-mucoante lactonizing enzyme"/>
    <property type="match status" value="1"/>
</dbReference>
<accession>A0A515EJX1</accession>